<gene>
    <name evidence="2" type="ORF">DX130_24450</name>
</gene>
<comment type="caution">
    <text evidence="2">The sequence shown here is derived from an EMBL/GenBank/DDBJ whole genome shotgun (WGS) entry which is preliminary data.</text>
</comment>
<name>A0A371P1Y6_9BACL</name>
<feature type="compositionally biased region" description="Acidic residues" evidence="1">
    <location>
        <begin position="65"/>
        <end position="85"/>
    </location>
</feature>
<dbReference type="OrthoDB" id="2666740at2"/>
<accession>A0A371P1Y6</accession>
<protein>
    <submittedName>
        <fullName evidence="2">Uncharacterized protein</fullName>
    </submittedName>
</protein>
<dbReference type="Proteomes" id="UP000261905">
    <property type="component" value="Unassembled WGS sequence"/>
</dbReference>
<dbReference type="EMBL" id="QUBQ01000008">
    <property type="protein sequence ID" value="REK69316.1"/>
    <property type="molecule type" value="Genomic_DNA"/>
</dbReference>
<sequence length="137" mass="15052">MPVQININGADAAEALKELSSLAAGFGSTAPVLVAQEAKQEDAPKRQRSKPEPKPPKEEPASEPEKDDEQERQEDDLGFEEEEVPTDVQLRAASLEKAKSIGREKVKALLDKYGVPKVSDIPNNKRFAFLKELEALT</sequence>
<proteinExistence type="predicted"/>
<reference evidence="2 3" key="1">
    <citation type="submission" date="2018-08" db="EMBL/GenBank/DDBJ databases">
        <title>Paenibacillus sp. M4BSY-1, whole genome shotgun sequence.</title>
        <authorList>
            <person name="Tuo L."/>
        </authorList>
    </citation>
    <scope>NUCLEOTIDE SEQUENCE [LARGE SCALE GENOMIC DNA]</scope>
    <source>
        <strain evidence="2 3">M4BSY-1</strain>
    </source>
</reference>
<organism evidence="2 3">
    <name type="scientific">Paenibacillus paeoniae</name>
    <dbReference type="NCBI Taxonomy" id="2292705"/>
    <lineage>
        <taxon>Bacteria</taxon>
        <taxon>Bacillati</taxon>
        <taxon>Bacillota</taxon>
        <taxon>Bacilli</taxon>
        <taxon>Bacillales</taxon>
        <taxon>Paenibacillaceae</taxon>
        <taxon>Paenibacillus</taxon>
    </lineage>
</organism>
<feature type="region of interest" description="Disordered" evidence="1">
    <location>
        <begin position="33"/>
        <end position="91"/>
    </location>
</feature>
<dbReference type="AlphaFoldDB" id="A0A371P1Y6"/>
<evidence type="ECO:0000256" key="1">
    <source>
        <dbReference type="SAM" id="MobiDB-lite"/>
    </source>
</evidence>
<feature type="compositionally biased region" description="Basic and acidic residues" evidence="1">
    <location>
        <begin position="38"/>
        <end position="64"/>
    </location>
</feature>
<dbReference type="RefSeq" id="WP_116049851.1">
    <property type="nucleotide sequence ID" value="NZ_QUBQ01000008.1"/>
</dbReference>
<evidence type="ECO:0000313" key="2">
    <source>
        <dbReference type="EMBL" id="REK69316.1"/>
    </source>
</evidence>
<evidence type="ECO:0000313" key="3">
    <source>
        <dbReference type="Proteomes" id="UP000261905"/>
    </source>
</evidence>
<keyword evidence="3" id="KW-1185">Reference proteome</keyword>